<reference evidence="2 3" key="1">
    <citation type="submission" date="2020-08" db="EMBL/GenBank/DDBJ databases">
        <title>Genomic Encyclopedia of Type Strains, Phase III (KMG-III): the genomes of soil and plant-associated and newly described type strains.</title>
        <authorList>
            <person name="Whitman W."/>
        </authorList>
    </citation>
    <scope>NUCLEOTIDE SEQUENCE [LARGE SCALE GENOMIC DNA]</scope>
    <source>
        <strain evidence="2 3">CECT 8960</strain>
    </source>
</reference>
<sequence>MGETSFAPQALRRIVRHIDEMASGPYAHDAATAMRLDVLRRRAAVRVEAAASELAAAAEDRAAPYELRALARAVRAGHATWEQCVTGAADDLPEVRAWHGTTGRQGEAHDDDDDYMDQSPLRRD</sequence>
<dbReference type="RefSeq" id="WP_184814355.1">
    <property type="nucleotide sequence ID" value="NZ_JACHJQ010000007.1"/>
</dbReference>
<protein>
    <submittedName>
        <fullName evidence="2">Uncharacterized protein</fullName>
    </submittedName>
</protein>
<evidence type="ECO:0000313" key="3">
    <source>
        <dbReference type="Proteomes" id="UP000520767"/>
    </source>
</evidence>
<organism evidence="2 3">
    <name type="scientific">Actinophytocola algeriensis</name>
    <dbReference type="NCBI Taxonomy" id="1768010"/>
    <lineage>
        <taxon>Bacteria</taxon>
        <taxon>Bacillati</taxon>
        <taxon>Actinomycetota</taxon>
        <taxon>Actinomycetes</taxon>
        <taxon>Pseudonocardiales</taxon>
        <taxon>Pseudonocardiaceae</taxon>
    </lineage>
</organism>
<comment type="caution">
    <text evidence="2">The sequence shown here is derived from an EMBL/GenBank/DDBJ whole genome shotgun (WGS) entry which is preliminary data.</text>
</comment>
<keyword evidence="3" id="KW-1185">Reference proteome</keyword>
<feature type="region of interest" description="Disordered" evidence="1">
    <location>
        <begin position="92"/>
        <end position="124"/>
    </location>
</feature>
<dbReference type="EMBL" id="JACHJQ010000007">
    <property type="protein sequence ID" value="MBB4910291.1"/>
    <property type="molecule type" value="Genomic_DNA"/>
</dbReference>
<dbReference type="AlphaFoldDB" id="A0A7W7VHC8"/>
<evidence type="ECO:0000256" key="1">
    <source>
        <dbReference type="SAM" id="MobiDB-lite"/>
    </source>
</evidence>
<accession>A0A7W7VHC8</accession>
<name>A0A7W7VHC8_9PSEU</name>
<evidence type="ECO:0000313" key="2">
    <source>
        <dbReference type="EMBL" id="MBB4910291.1"/>
    </source>
</evidence>
<proteinExistence type="predicted"/>
<gene>
    <name evidence="2" type="ORF">FHR82_006549</name>
</gene>
<dbReference type="Proteomes" id="UP000520767">
    <property type="component" value="Unassembled WGS sequence"/>
</dbReference>